<dbReference type="InterPro" id="IPR026444">
    <property type="entry name" value="Secre_tail"/>
</dbReference>
<dbReference type="InterPro" id="IPR024079">
    <property type="entry name" value="MetalloPept_cat_dom_sf"/>
</dbReference>
<dbReference type="InterPro" id="IPR019026">
    <property type="entry name" value="Peptidase_M64_IgA"/>
</dbReference>
<gene>
    <name evidence="3" type="ORF">GK108_10795</name>
</gene>
<name>A0A6L9L4H1_9BACT</name>
<accession>A0A6L9L4H1</accession>
<dbReference type="Pfam" id="PF18962">
    <property type="entry name" value="Por_Secre_tail"/>
    <property type="match status" value="1"/>
</dbReference>
<keyword evidence="1" id="KW-0732">Signal</keyword>
<dbReference type="Gene3D" id="3.40.390.10">
    <property type="entry name" value="Collagenase (Catalytic Domain)"/>
    <property type="match status" value="1"/>
</dbReference>
<organism evidence="3 4">
    <name type="scientific">Spirosoma terrae</name>
    <dbReference type="NCBI Taxonomy" id="1968276"/>
    <lineage>
        <taxon>Bacteria</taxon>
        <taxon>Pseudomonadati</taxon>
        <taxon>Bacteroidota</taxon>
        <taxon>Cytophagia</taxon>
        <taxon>Cytophagales</taxon>
        <taxon>Cytophagaceae</taxon>
        <taxon>Spirosoma</taxon>
    </lineage>
</organism>
<comment type="caution">
    <text evidence="3">The sequence shown here is derived from an EMBL/GenBank/DDBJ whole genome shotgun (WGS) entry which is preliminary data.</text>
</comment>
<reference evidence="3 4" key="1">
    <citation type="submission" date="2020-02" db="EMBL/GenBank/DDBJ databases">
        <title>Draft genome sequence of two Spirosoma agri KCTC 52727 and Spirosoma terrae KCTC 52035.</title>
        <authorList>
            <person name="Rojas J."/>
            <person name="Ambika Manirajan B."/>
            <person name="Suarez C."/>
            <person name="Ratering S."/>
            <person name="Schnell S."/>
        </authorList>
    </citation>
    <scope>NUCLEOTIDE SEQUENCE [LARGE SCALE GENOMIC DNA]</scope>
    <source>
        <strain evidence="3 4">KCTC 52035</strain>
    </source>
</reference>
<protein>
    <submittedName>
        <fullName evidence="3">T9SS type A sorting domain-containing protein</fullName>
    </submittedName>
</protein>
<dbReference type="RefSeq" id="WP_163947224.1">
    <property type="nucleotide sequence ID" value="NZ_JAAFZH010000004.1"/>
</dbReference>
<sequence length="611" mass="67018">MNPTVLRLLICFILLSTLCHAQKFPVDTLQKTGPLNQRINVVILGDGYTEGEMAKFDQDTKQFMAFFMTYDPYKAYKDYFNFFSIKTPSKQSGATNPGTAPDRYPDQPVETKETFYGSSFGTNDIHRLVTIRNYQAFSNVMATNFPSYNLVIMIVNTSWYGGSGGGNLAVFTTNGQANLIGVHEIAHAFTGLSDEYFAGAGYGRESPNMTRNNNPATIKWKNWLNQFNVGIHSHTGGEGASSWYKPTTRNCMMEVNGKPLCAVCQEATASQILQLVKPVLTTQPASDSRVTVKNTPERFRLSLLKPNPNTLKVEWWLNDVAIGHNIDEVAITNAQLTENTNTLRVTVLDTTAYIRLENPRQQHLYSYQWALEKATLLTPLSLSSTRTSLCAGESATLSVKNCPGKLNWSTGDTTSVFTVSPTHSTAYSARCTSADGATQTATLEITVFPLPKAKAANTGPYLEAQTVQLTADGGTRYSWHGPMNFISSEQNPTITAANVNQSGVYTVDVTDANGCMGSAQTVVSISPVLSVAPPSTDLFRIFPNPAHDQIQIQSTLTGELDFVLFDNAGHERLKKVFRGTTVVSTENLPKALYVYRVSNGKQTITGKLLVE</sequence>
<dbReference type="EMBL" id="JAAFZH010000004">
    <property type="protein sequence ID" value="NDU95360.1"/>
    <property type="molecule type" value="Genomic_DNA"/>
</dbReference>
<dbReference type="Gene3D" id="2.60.40.10">
    <property type="entry name" value="Immunoglobulins"/>
    <property type="match status" value="1"/>
</dbReference>
<proteinExistence type="predicted"/>
<feature type="domain" description="Secretion system C-terminal sorting" evidence="2">
    <location>
        <begin position="541"/>
        <end position="610"/>
    </location>
</feature>
<feature type="chain" id="PRO_5026864532" evidence="1">
    <location>
        <begin position="22"/>
        <end position="611"/>
    </location>
</feature>
<dbReference type="NCBIfam" id="TIGR04183">
    <property type="entry name" value="Por_Secre_tail"/>
    <property type="match status" value="1"/>
</dbReference>
<evidence type="ECO:0000256" key="1">
    <source>
        <dbReference type="SAM" id="SignalP"/>
    </source>
</evidence>
<dbReference type="InterPro" id="IPR013783">
    <property type="entry name" value="Ig-like_fold"/>
</dbReference>
<dbReference type="GO" id="GO:0008237">
    <property type="term" value="F:metallopeptidase activity"/>
    <property type="evidence" value="ECO:0007669"/>
    <property type="project" value="InterPro"/>
</dbReference>
<dbReference type="Proteomes" id="UP000474175">
    <property type="component" value="Unassembled WGS sequence"/>
</dbReference>
<dbReference type="Pfam" id="PF09471">
    <property type="entry name" value="Peptidase_M64"/>
    <property type="match status" value="1"/>
</dbReference>
<dbReference type="AlphaFoldDB" id="A0A6L9L4H1"/>
<evidence type="ECO:0000313" key="3">
    <source>
        <dbReference type="EMBL" id="NDU95360.1"/>
    </source>
</evidence>
<keyword evidence="4" id="KW-1185">Reference proteome</keyword>
<evidence type="ECO:0000313" key="4">
    <source>
        <dbReference type="Proteomes" id="UP000474175"/>
    </source>
</evidence>
<feature type="signal peptide" evidence="1">
    <location>
        <begin position="1"/>
        <end position="21"/>
    </location>
</feature>
<evidence type="ECO:0000259" key="2">
    <source>
        <dbReference type="Pfam" id="PF18962"/>
    </source>
</evidence>